<dbReference type="Gene3D" id="3.90.550.10">
    <property type="entry name" value="Spore Coat Polysaccharide Biosynthesis Protein SpsA, Chain A"/>
    <property type="match status" value="1"/>
</dbReference>
<dbReference type="OrthoDB" id="5971499at2759"/>
<proteinExistence type="inferred from homology"/>
<dbReference type="InterPro" id="IPR051227">
    <property type="entry name" value="CS_glycosyltransferase"/>
</dbReference>
<dbReference type="EC" id="2.4.1.-" evidence="9"/>
<evidence type="ECO:0000313" key="12">
    <source>
        <dbReference type="Proteomes" id="UP000275408"/>
    </source>
</evidence>
<dbReference type="GO" id="GO:0008376">
    <property type="term" value="F:acetylgalactosaminyltransferase activity"/>
    <property type="evidence" value="ECO:0007669"/>
    <property type="project" value="InterPro"/>
</dbReference>
<reference evidence="11 12" key="1">
    <citation type="journal article" date="2018" name="Sci. Rep.">
        <title>Comparative analysis of the Pocillopora damicornis genome highlights role of immune system in coral evolution.</title>
        <authorList>
            <person name="Cunning R."/>
            <person name="Bay R.A."/>
            <person name="Gillette P."/>
            <person name="Baker A.C."/>
            <person name="Traylor-Knowles N."/>
        </authorList>
    </citation>
    <scope>NUCLEOTIDE SEQUENCE [LARGE SCALE GENOMIC DNA]</scope>
    <source>
        <strain evidence="11">RSMAS</strain>
        <tissue evidence="11">Whole animal</tissue>
    </source>
</reference>
<evidence type="ECO:0000313" key="11">
    <source>
        <dbReference type="EMBL" id="RMX49747.1"/>
    </source>
</evidence>
<evidence type="ECO:0000256" key="4">
    <source>
        <dbReference type="ARBA" id="ARBA00022692"/>
    </source>
</evidence>
<comment type="similarity">
    <text evidence="2 9">Belongs to the chondroitin N-acetylgalactosaminyltransferase family.</text>
</comment>
<evidence type="ECO:0000256" key="5">
    <source>
        <dbReference type="ARBA" id="ARBA00022968"/>
    </source>
</evidence>
<dbReference type="Pfam" id="PF07691">
    <property type="entry name" value="PA14"/>
    <property type="match status" value="1"/>
</dbReference>
<sequence length="659" mass="76130">MTLSPFVLLRSCSSLRFCWRRCFRVVVGLILVCVLGLMYLTINAPRDNFHIKTLKVHKGCKHEANCGTKPTGFYNATRTTTFTSKGSIENQHLAVKAGYLNVHTWFGICGTAVDNLRLWPHFPYLPDKRSSIWGFQRTQDHATDSNGERIFGFVHPQRDGIYQFAITSDDASELWLSCNESVAFSERIARVYSPSESAWTEEGDYQKYPEQISKKITLQANKRYYIETLSKQGSGAAHVAVYWSFNSSKFEIISSRFLSNYSESKNHESIPPHVGKLGVISIQGIQDWIEDKGNLFHFNRLPLLDRKLYTSYIPTCPYSPSFLVRRKLQPQEAAWKWMANESYVYPKDDTDMITSIFQSYWSKPNPLIDEGRVESVVNKFMTMGSLNSRDYFLKKIHKVIQKPDPKNGDRFLLNLELGLNNTNQTFRLSEHVYQPKGKDNLCLPDGMNWNNSAKVYFILPVKDQGNWVQHFINQLTDASLLTNDTNFHVMVIDFESKDIDMAKAFNTSLLSSRHNIISLTGKFYKTLALNKAVQLVPHAHDIIFLIDLHVDVPADIMDSVRMNTIAGRMTYFPVVGRLECDSSSIEHRGFWQMNGYGIMAIYKSDWDKFGGMNTRDYKYRWGGEDWDLLNRVMMLPVEVERIKYPGLYHHYHAKQRQWN</sequence>
<dbReference type="GO" id="GO:0032580">
    <property type="term" value="C:Golgi cisterna membrane"/>
    <property type="evidence" value="ECO:0007669"/>
    <property type="project" value="UniProtKB-SubCell"/>
</dbReference>
<keyword evidence="6 9" id="KW-1133">Transmembrane helix</keyword>
<dbReference type="AlphaFoldDB" id="A0A3M6U7Z4"/>
<evidence type="ECO:0000256" key="2">
    <source>
        <dbReference type="ARBA" id="ARBA00009239"/>
    </source>
</evidence>
<keyword evidence="8 9" id="KW-0472">Membrane</keyword>
<evidence type="ECO:0000256" key="8">
    <source>
        <dbReference type="ARBA" id="ARBA00023136"/>
    </source>
</evidence>
<dbReference type="PANTHER" id="PTHR12369">
    <property type="entry name" value="CHONDROITIN SYNTHASE"/>
    <property type="match status" value="1"/>
</dbReference>
<feature type="domain" description="PA14" evidence="10">
    <location>
        <begin position="90"/>
        <end position="257"/>
    </location>
</feature>
<keyword evidence="5 9" id="KW-0735">Signal-anchor</keyword>
<evidence type="ECO:0000256" key="6">
    <source>
        <dbReference type="ARBA" id="ARBA00022989"/>
    </source>
</evidence>
<dbReference type="InterPro" id="IPR037524">
    <property type="entry name" value="PA14/GLEYA"/>
</dbReference>
<organism evidence="11 12">
    <name type="scientific">Pocillopora damicornis</name>
    <name type="common">Cauliflower coral</name>
    <name type="synonym">Millepora damicornis</name>
    <dbReference type="NCBI Taxonomy" id="46731"/>
    <lineage>
        <taxon>Eukaryota</taxon>
        <taxon>Metazoa</taxon>
        <taxon>Cnidaria</taxon>
        <taxon>Anthozoa</taxon>
        <taxon>Hexacorallia</taxon>
        <taxon>Scleractinia</taxon>
        <taxon>Astrocoeniina</taxon>
        <taxon>Pocilloporidae</taxon>
        <taxon>Pocillopora</taxon>
    </lineage>
</organism>
<evidence type="ECO:0000256" key="7">
    <source>
        <dbReference type="ARBA" id="ARBA00023034"/>
    </source>
</evidence>
<keyword evidence="3 9" id="KW-0808">Transferase</keyword>
<dbReference type="Proteomes" id="UP000275408">
    <property type="component" value="Unassembled WGS sequence"/>
</dbReference>
<dbReference type="Gene3D" id="3.90.182.10">
    <property type="entry name" value="Toxin - Anthrax Protective Antigen,domain 1"/>
    <property type="match status" value="1"/>
</dbReference>
<dbReference type="InterPro" id="IPR029044">
    <property type="entry name" value="Nucleotide-diphossugar_trans"/>
</dbReference>
<dbReference type="SUPFAM" id="SSF53448">
    <property type="entry name" value="Nucleotide-diphospho-sugar transferases"/>
    <property type="match status" value="1"/>
</dbReference>
<keyword evidence="12" id="KW-1185">Reference proteome</keyword>
<evidence type="ECO:0000259" key="10">
    <source>
        <dbReference type="PROSITE" id="PS51820"/>
    </source>
</evidence>
<comment type="caution">
    <text evidence="11">The sequence shown here is derived from an EMBL/GenBank/DDBJ whole genome shotgun (WGS) entry which is preliminary data.</text>
</comment>
<dbReference type="SUPFAM" id="SSF56988">
    <property type="entry name" value="Anthrax protective antigen"/>
    <property type="match status" value="1"/>
</dbReference>
<dbReference type="InterPro" id="IPR011658">
    <property type="entry name" value="PA14_dom"/>
</dbReference>
<dbReference type="Pfam" id="PF05679">
    <property type="entry name" value="CHGN"/>
    <property type="match status" value="1"/>
</dbReference>
<gene>
    <name evidence="11" type="ORF">pdam_00008598</name>
</gene>
<evidence type="ECO:0000256" key="1">
    <source>
        <dbReference type="ARBA" id="ARBA00004447"/>
    </source>
</evidence>
<evidence type="ECO:0000256" key="3">
    <source>
        <dbReference type="ARBA" id="ARBA00022679"/>
    </source>
</evidence>
<protein>
    <recommendedName>
        <fullName evidence="9">Hexosyltransferase</fullName>
        <ecNumber evidence="9">2.4.1.-</ecNumber>
    </recommendedName>
</protein>
<dbReference type="EMBL" id="RCHS01002064">
    <property type="protein sequence ID" value="RMX49747.1"/>
    <property type="molecule type" value="Genomic_DNA"/>
</dbReference>
<keyword evidence="4 9" id="KW-0812">Transmembrane</keyword>
<name>A0A3M6U7Z4_POCDA</name>
<feature type="transmembrane region" description="Helical" evidence="9">
    <location>
        <begin position="21"/>
        <end position="42"/>
    </location>
</feature>
<evidence type="ECO:0000256" key="9">
    <source>
        <dbReference type="RuleBase" id="RU364016"/>
    </source>
</evidence>
<dbReference type="PROSITE" id="PS51820">
    <property type="entry name" value="PA14"/>
    <property type="match status" value="1"/>
</dbReference>
<dbReference type="PANTHER" id="PTHR12369:SF5">
    <property type="entry name" value="HEXOSYLTRANSFERASE"/>
    <property type="match status" value="1"/>
</dbReference>
<comment type="subcellular location">
    <subcellularLocation>
        <location evidence="1 9">Golgi apparatus</location>
        <location evidence="1 9">Golgi stack membrane</location>
        <topology evidence="1 9">Single-pass type II membrane protein</topology>
    </subcellularLocation>
</comment>
<accession>A0A3M6U7Z4</accession>
<keyword evidence="7 9" id="KW-0333">Golgi apparatus</keyword>
<dbReference type="InterPro" id="IPR008428">
    <property type="entry name" value="Chond_GalNAc"/>
</dbReference>